<reference evidence="8" key="1">
    <citation type="submission" date="2018-06" db="EMBL/GenBank/DDBJ databases">
        <authorList>
            <person name="Zhirakovskaya E."/>
        </authorList>
    </citation>
    <scope>NUCLEOTIDE SEQUENCE</scope>
</reference>
<feature type="domain" description="Endoribonuclease YicC-like C-terminal" evidence="7">
    <location>
        <begin position="183"/>
        <end position="295"/>
    </location>
</feature>
<dbReference type="Pfam" id="PF08340">
    <property type="entry name" value="YicC-like_C"/>
    <property type="match status" value="1"/>
</dbReference>
<evidence type="ECO:0000256" key="3">
    <source>
        <dbReference type="ARBA" id="ARBA00022759"/>
    </source>
</evidence>
<dbReference type="NCBIfam" id="TIGR00255">
    <property type="entry name" value="YicC/YloC family endoribonuclease"/>
    <property type="match status" value="1"/>
</dbReference>
<evidence type="ECO:0000259" key="7">
    <source>
        <dbReference type="Pfam" id="PF08340"/>
    </source>
</evidence>
<evidence type="ECO:0000259" key="6">
    <source>
        <dbReference type="Pfam" id="PF03755"/>
    </source>
</evidence>
<dbReference type="GO" id="GO:0004521">
    <property type="term" value="F:RNA endonuclease activity"/>
    <property type="evidence" value="ECO:0007669"/>
    <property type="project" value="InterPro"/>
</dbReference>
<dbReference type="EMBL" id="UOEC01000168">
    <property type="protein sequence ID" value="VAW00031.1"/>
    <property type="molecule type" value="Genomic_DNA"/>
</dbReference>
<dbReference type="AlphaFoldDB" id="A0A3B0S253"/>
<dbReference type="GO" id="GO:0016787">
    <property type="term" value="F:hydrolase activity"/>
    <property type="evidence" value="ECO:0007669"/>
    <property type="project" value="UniProtKB-KW"/>
</dbReference>
<feature type="domain" description="Endoribonuclease YicC-like N-terminal" evidence="6">
    <location>
        <begin position="5"/>
        <end position="158"/>
    </location>
</feature>
<protein>
    <submittedName>
        <fullName evidence="8">Protein YicC</fullName>
    </submittedName>
</protein>
<evidence type="ECO:0000256" key="2">
    <source>
        <dbReference type="ARBA" id="ARBA00022722"/>
    </source>
</evidence>
<keyword evidence="4" id="KW-0378">Hydrolase</keyword>
<accession>A0A3B0S253</accession>
<organism evidence="8">
    <name type="scientific">hydrothermal vent metagenome</name>
    <dbReference type="NCBI Taxonomy" id="652676"/>
    <lineage>
        <taxon>unclassified sequences</taxon>
        <taxon>metagenomes</taxon>
        <taxon>ecological metagenomes</taxon>
    </lineage>
</organism>
<proteinExistence type="inferred from homology"/>
<name>A0A3B0S253_9ZZZZ</name>
<evidence type="ECO:0000256" key="1">
    <source>
        <dbReference type="ARBA" id="ARBA00001968"/>
    </source>
</evidence>
<dbReference type="PANTHER" id="PTHR30636">
    <property type="entry name" value="UPF0701 PROTEIN YICC"/>
    <property type="match status" value="1"/>
</dbReference>
<comment type="cofactor">
    <cofactor evidence="1">
        <name>a divalent metal cation</name>
        <dbReference type="ChEBI" id="CHEBI:60240"/>
    </cofactor>
</comment>
<sequence>MALISMTGFARTEGSSGDYEWTFEVKSVNGKGLDVRSRLPHGLESLELDLRKLATKYFRRGNLQLNLQLTRATGASVLAINENALEAVLKIAESLRQRLGSPPINVENLLALRGVLETSEESEDDEAIAARQAAIMDSARDVFAALSQMRALEGGRIEKVISEQITKIYDLTVAARDCPGRQPEALKVRFIEQVAKLLEANDNLDPDRLHAEAVIIATRADVQEELDRLFAHVEAARELIASDDAVGRKLDFLAQEFNREANTLCSKASCKELSHIGLDMKTTIDQLREQVQNIE</sequence>
<dbReference type="InterPro" id="IPR013527">
    <property type="entry name" value="YicC-like_N"/>
</dbReference>
<dbReference type="InterPro" id="IPR005229">
    <property type="entry name" value="YicC/YloC-like"/>
</dbReference>
<dbReference type="InterPro" id="IPR013551">
    <property type="entry name" value="YicC-like_C"/>
</dbReference>
<dbReference type="Pfam" id="PF03755">
    <property type="entry name" value="YicC-like_N"/>
    <property type="match status" value="1"/>
</dbReference>
<gene>
    <name evidence="8" type="ORF">MNBD_ALPHA08-1940</name>
</gene>
<evidence type="ECO:0000256" key="4">
    <source>
        <dbReference type="ARBA" id="ARBA00022801"/>
    </source>
</evidence>
<dbReference type="PANTHER" id="PTHR30636:SF3">
    <property type="entry name" value="UPF0701 PROTEIN YICC"/>
    <property type="match status" value="1"/>
</dbReference>
<evidence type="ECO:0000256" key="5">
    <source>
        <dbReference type="ARBA" id="ARBA00035648"/>
    </source>
</evidence>
<keyword evidence="3" id="KW-0255">Endonuclease</keyword>
<comment type="similarity">
    <text evidence="5">Belongs to the YicC/YloC family.</text>
</comment>
<keyword evidence="2" id="KW-0540">Nuclease</keyword>
<evidence type="ECO:0000313" key="8">
    <source>
        <dbReference type="EMBL" id="VAW00031.1"/>
    </source>
</evidence>